<protein>
    <submittedName>
        <fullName evidence="2">Uncharacterized protein</fullName>
    </submittedName>
</protein>
<proteinExistence type="predicted"/>
<dbReference type="EMBL" id="JABBWG010000665">
    <property type="protein sequence ID" value="KAG1790592.1"/>
    <property type="molecule type" value="Genomic_DNA"/>
</dbReference>
<organism evidence="2 3">
    <name type="scientific">Suillus subaureus</name>
    <dbReference type="NCBI Taxonomy" id="48587"/>
    <lineage>
        <taxon>Eukaryota</taxon>
        <taxon>Fungi</taxon>
        <taxon>Dikarya</taxon>
        <taxon>Basidiomycota</taxon>
        <taxon>Agaricomycotina</taxon>
        <taxon>Agaricomycetes</taxon>
        <taxon>Agaricomycetidae</taxon>
        <taxon>Boletales</taxon>
        <taxon>Suillineae</taxon>
        <taxon>Suillaceae</taxon>
        <taxon>Suillus</taxon>
    </lineage>
</organism>
<keyword evidence="3" id="KW-1185">Reference proteome</keyword>
<sequence length="74" mass="8326">MGGEYVEHAESGRDRNDGEDGKADEFAETVQDENELAIQSLLLPGTSIFHLHGFRFSFPKLKKSHILLLSFVHL</sequence>
<evidence type="ECO:0000313" key="2">
    <source>
        <dbReference type="EMBL" id="KAG1790592.1"/>
    </source>
</evidence>
<evidence type="ECO:0000256" key="1">
    <source>
        <dbReference type="SAM" id="MobiDB-lite"/>
    </source>
</evidence>
<evidence type="ECO:0000313" key="3">
    <source>
        <dbReference type="Proteomes" id="UP000807769"/>
    </source>
</evidence>
<gene>
    <name evidence="2" type="ORF">BJ212DRAFT_1491138</name>
</gene>
<accession>A0A9P7AJ91</accession>
<dbReference type="AlphaFoldDB" id="A0A9P7AJ91"/>
<dbReference type="RefSeq" id="XP_041184750.1">
    <property type="nucleotide sequence ID" value="XM_041341490.1"/>
</dbReference>
<dbReference type="GeneID" id="64635506"/>
<feature type="region of interest" description="Disordered" evidence="1">
    <location>
        <begin position="1"/>
        <end position="25"/>
    </location>
</feature>
<dbReference type="Proteomes" id="UP000807769">
    <property type="component" value="Unassembled WGS sequence"/>
</dbReference>
<name>A0A9P7AJ91_9AGAM</name>
<comment type="caution">
    <text evidence="2">The sequence shown here is derived from an EMBL/GenBank/DDBJ whole genome shotgun (WGS) entry which is preliminary data.</text>
</comment>
<reference evidence="2" key="1">
    <citation type="journal article" date="2020" name="New Phytol.">
        <title>Comparative genomics reveals dynamic genome evolution in host specialist ectomycorrhizal fungi.</title>
        <authorList>
            <person name="Lofgren L.A."/>
            <person name="Nguyen N.H."/>
            <person name="Vilgalys R."/>
            <person name="Ruytinx J."/>
            <person name="Liao H.L."/>
            <person name="Branco S."/>
            <person name="Kuo A."/>
            <person name="LaButti K."/>
            <person name="Lipzen A."/>
            <person name="Andreopoulos W."/>
            <person name="Pangilinan J."/>
            <person name="Riley R."/>
            <person name="Hundley H."/>
            <person name="Na H."/>
            <person name="Barry K."/>
            <person name="Grigoriev I.V."/>
            <person name="Stajich J.E."/>
            <person name="Kennedy P.G."/>
        </authorList>
    </citation>
    <scope>NUCLEOTIDE SEQUENCE</scope>
    <source>
        <strain evidence="2">MN1</strain>
    </source>
</reference>